<feature type="domain" description="Mannosylglycerate hydrolase MGH1-like glycoside hydrolase" evidence="4">
    <location>
        <begin position="30"/>
        <end position="413"/>
    </location>
</feature>
<evidence type="ECO:0000313" key="6">
    <source>
        <dbReference type="Proteomes" id="UP000604381"/>
    </source>
</evidence>
<gene>
    <name evidence="5" type="ORF">ISN26_05560</name>
</gene>
<comment type="caution">
    <text evidence="5">The sequence shown here is derived from an EMBL/GenBank/DDBJ whole genome shotgun (WGS) entry which is preliminary data.</text>
</comment>
<evidence type="ECO:0000256" key="3">
    <source>
        <dbReference type="ARBA" id="ARBA00023295"/>
    </source>
</evidence>
<sequence>MDRARLRAEALAVIRGNDRGDYSIPTAGLYPFQWNWDSALTALGMATYDLPRAWREVETLAAAQRPDGMVPHIVFWQEDPGYFPSHAAWGTAGDPPASGITQPPVLASVVLALAQRGGAEGRRRAAALAKPLLAWHRWFHTLREPAGDGLVALTHPWESGRDNSPDWDRPLAAVEVPADLPAYQRRDLDHVDADARPTRGQYDRFMALVAHGRACGWRQEEIVASAPFLVCDPGVQFILLRADRDLLEILALREGGGGAEAAEVEGWIERGEAACARLWSEEAGGYCARDLKRGELTAAACSNASMLAWYAGIRDEEKMARLAATAAALLDEAPCGMPSWDPRAAGYDAKRYWRGPAWAIMNHMIAQGMREQGEEELARRLAQAQGRLYAAGFREYYEPRSGAGLGGGAFSWTAAVFLLWDSEELF</sequence>
<evidence type="ECO:0000256" key="2">
    <source>
        <dbReference type="ARBA" id="ARBA00022801"/>
    </source>
</evidence>
<dbReference type="InterPro" id="IPR008928">
    <property type="entry name" value="6-hairpin_glycosidase_sf"/>
</dbReference>
<evidence type="ECO:0000256" key="1">
    <source>
        <dbReference type="ARBA" id="ARBA00010833"/>
    </source>
</evidence>
<dbReference type="InterPro" id="IPR004888">
    <property type="entry name" value="Glycoside_hydrolase_63"/>
</dbReference>
<dbReference type="GO" id="GO:0009311">
    <property type="term" value="P:oligosaccharide metabolic process"/>
    <property type="evidence" value="ECO:0007669"/>
    <property type="project" value="InterPro"/>
</dbReference>
<dbReference type="Gene3D" id="1.50.10.10">
    <property type="match status" value="1"/>
</dbReference>
<keyword evidence="6" id="KW-1185">Reference proteome</keyword>
<reference evidence="5" key="1">
    <citation type="submission" date="2020-10" db="EMBL/GenBank/DDBJ databases">
        <title>An improved Amphimedon queenslandica hologenome assembly reveals how three proteobacterial symbionts can extend the metabolic phenotypic of their marine sponge host.</title>
        <authorList>
            <person name="Degnan B."/>
            <person name="Degnan S."/>
            <person name="Xiang X."/>
        </authorList>
    </citation>
    <scope>NUCLEOTIDE SEQUENCE</scope>
    <source>
        <strain evidence="5">AqS2</strain>
    </source>
</reference>
<evidence type="ECO:0000313" key="5">
    <source>
        <dbReference type="EMBL" id="MBF2735526.1"/>
    </source>
</evidence>
<name>A0A930UGV4_9GAMM</name>
<dbReference type="EMBL" id="JADHEI010000040">
    <property type="protein sequence ID" value="MBF2735526.1"/>
    <property type="molecule type" value="Genomic_DNA"/>
</dbReference>
<organism evidence="5 6">
    <name type="scientific">Candidatus Amphirhobacter heronislandensis</name>
    <dbReference type="NCBI Taxonomy" id="1732024"/>
    <lineage>
        <taxon>Bacteria</taxon>
        <taxon>Pseudomonadati</taxon>
        <taxon>Pseudomonadota</taxon>
        <taxon>Gammaproteobacteria</taxon>
        <taxon>Candidatus Tethybacterales</taxon>
        <taxon>Candidatus Tethybacteraceae</taxon>
        <taxon>Candidatus Amphirhobacter</taxon>
    </lineage>
</organism>
<keyword evidence="2" id="KW-0378">Hydrolase</keyword>
<dbReference type="InterPro" id="IPR012341">
    <property type="entry name" value="6hp_glycosidase-like_sf"/>
</dbReference>
<dbReference type="Pfam" id="PF22422">
    <property type="entry name" value="MGH1-like_GH"/>
    <property type="match status" value="1"/>
</dbReference>
<dbReference type="PANTHER" id="PTHR10412">
    <property type="entry name" value="MANNOSYL-OLIGOSACCHARIDE GLUCOSIDASE"/>
    <property type="match status" value="1"/>
</dbReference>
<dbReference type="GO" id="GO:0006487">
    <property type="term" value="P:protein N-linked glycosylation"/>
    <property type="evidence" value="ECO:0007669"/>
    <property type="project" value="TreeGrafter"/>
</dbReference>
<dbReference type="SUPFAM" id="SSF48208">
    <property type="entry name" value="Six-hairpin glycosidases"/>
    <property type="match status" value="1"/>
</dbReference>
<accession>A0A930UGV4</accession>
<dbReference type="InterPro" id="IPR054491">
    <property type="entry name" value="MGH1-like_GH"/>
</dbReference>
<dbReference type="AlphaFoldDB" id="A0A930UGV4"/>
<comment type="similarity">
    <text evidence="1">Belongs to the glycosyl hydrolase 63 family.</text>
</comment>
<dbReference type="GO" id="GO:0004573">
    <property type="term" value="F:Glc3Man9GlcNAc2 oligosaccharide glucosidase activity"/>
    <property type="evidence" value="ECO:0007669"/>
    <property type="project" value="InterPro"/>
</dbReference>
<protein>
    <recommendedName>
        <fullName evidence="4">Mannosylglycerate hydrolase MGH1-like glycoside hydrolase domain-containing protein</fullName>
    </recommendedName>
</protein>
<proteinExistence type="inferred from homology"/>
<keyword evidence="3" id="KW-0326">Glycosidase</keyword>
<dbReference type="PANTHER" id="PTHR10412:SF11">
    <property type="entry name" value="MANNOSYL-OLIGOSACCHARIDE GLUCOSIDASE"/>
    <property type="match status" value="1"/>
</dbReference>
<evidence type="ECO:0000259" key="4">
    <source>
        <dbReference type="Pfam" id="PF22422"/>
    </source>
</evidence>
<dbReference type="Proteomes" id="UP000604381">
    <property type="component" value="Unassembled WGS sequence"/>
</dbReference>